<dbReference type="Gene3D" id="1.25.10.10">
    <property type="entry name" value="Leucine-rich Repeat Variant"/>
    <property type="match status" value="2"/>
</dbReference>
<sequence length="673" mass="75842">MINEEPPSSFAVEAASMDTDPTRLADLVRYPILAPIVAENPSVNLDTLTHLYKLNIPEVRRGLARNPSVPMDLLFLLAREYPADFLQNPLLPMLNLAQPDFAKKIPALAWAGLLRCENIPPLWFKLIKADYRFQRYNLKTWESMQMHVTLGGEAPTDWRQIVATALKKYQQKLVDELLLSSDVEFSLLLLFVMLFPQVAPMLRERWARYTAASMDIRDKILPVLAAGIPIGTGGLKVLTRTDDVNLQIAVARHALTPARILAHFTTHGRPAVRRAVAGNPHTSAKDILTLTGDADATVRQRAVSHHTLSSQNLTYLRYDDDASVRAAIATRHGLDDAFYAELARDAASKVRKALARNVQIPQDVLCSLAVDSESEVRSAAASNPRLPLDLVEALARDEAEVVRASIGDSARLTADVAGQLLQDQSIKVRNALAANPRTPSAVLDVLLQTGEMEIWQGLARQPHLEPAQLVYLAKHGDLQVRSAVAAHKRTPIEMLEQLAREDRKEIWQALASNPHTPLTILKCAIETEDYEIWFRVMNHPAMMRCRRQPFLELLRKKMRTLIINDELPAWFRKAVWQYYPSLPAAIVETFAISLCWEERYLVTRYPYVTPTTLEALAHDGNQYVRAAARAVQQQPLDAVKNNEKRRPDVADPTVTTRPSKWFSFWKRRQRPSK</sequence>
<protein>
    <recommendedName>
        <fullName evidence="3">Leucine rich repeat variant</fullName>
    </recommendedName>
</protein>
<gene>
    <name evidence="1" type="ORF">KSZ_64830</name>
</gene>
<reference evidence="1 2" key="1">
    <citation type="journal article" date="2021" name="Int. J. Syst. Evol. Microbiol.">
        <title>Reticulibacter mediterranei gen. nov., sp. nov., within the new family Reticulibacteraceae fam. nov., and Ktedonospora formicarum gen. nov., sp. nov., Ktedonobacter robiniae sp. nov., Dictyobacter formicarum sp. nov. and Dictyobacter arantiisoli sp. nov., belonging to the class Ktedonobacteria.</title>
        <authorList>
            <person name="Yabe S."/>
            <person name="Zheng Y."/>
            <person name="Wang C.M."/>
            <person name="Sakai Y."/>
            <person name="Abe K."/>
            <person name="Yokota A."/>
            <person name="Donadio S."/>
            <person name="Cavaletti L."/>
            <person name="Monciardini P."/>
        </authorList>
    </citation>
    <scope>NUCLEOTIDE SEQUENCE [LARGE SCALE GENOMIC DNA]</scope>
    <source>
        <strain evidence="1 2">SOSP1-9</strain>
    </source>
</reference>
<dbReference type="InterPro" id="IPR011989">
    <property type="entry name" value="ARM-like"/>
</dbReference>
<name>A0ABQ3VRH1_9CHLR</name>
<dbReference type="RefSeq" id="WP_201366062.1">
    <property type="nucleotide sequence ID" value="NZ_BNJJ01000024.1"/>
</dbReference>
<keyword evidence="2" id="KW-1185">Reference proteome</keyword>
<organism evidence="1 2">
    <name type="scientific">Dictyobacter formicarum</name>
    <dbReference type="NCBI Taxonomy" id="2778368"/>
    <lineage>
        <taxon>Bacteria</taxon>
        <taxon>Bacillati</taxon>
        <taxon>Chloroflexota</taxon>
        <taxon>Ktedonobacteria</taxon>
        <taxon>Ktedonobacterales</taxon>
        <taxon>Dictyobacteraceae</taxon>
        <taxon>Dictyobacter</taxon>
    </lineage>
</organism>
<dbReference type="Proteomes" id="UP000635565">
    <property type="component" value="Unassembled WGS sequence"/>
</dbReference>
<comment type="caution">
    <text evidence="1">The sequence shown here is derived from an EMBL/GenBank/DDBJ whole genome shotgun (WGS) entry which is preliminary data.</text>
</comment>
<proteinExistence type="predicted"/>
<evidence type="ECO:0008006" key="3">
    <source>
        <dbReference type="Google" id="ProtNLM"/>
    </source>
</evidence>
<dbReference type="SUPFAM" id="SSF48371">
    <property type="entry name" value="ARM repeat"/>
    <property type="match status" value="1"/>
</dbReference>
<dbReference type="EMBL" id="BNJJ01000024">
    <property type="protein sequence ID" value="GHO88477.1"/>
    <property type="molecule type" value="Genomic_DNA"/>
</dbReference>
<accession>A0ABQ3VRH1</accession>
<dbReference type="InterPro" id="IPR016024">
    <property type="entry name" value="ARM-type_fold"/>
</dbReference>
<evidence type="ECO:0000313" key="1">
    <source>
        <dbReference type="EMBL" id="GHO88477.1"/>
    </source>
</evidence>
<evidence type="ECO:0000313" key="2">
    <source>
        <dbReference type="Proteomes" id="UP000635565"/>
    </source>
</evidence>